<name>A0A1N7NQ46_9RHOB</name>
<dbReference type="AlphaFoldDB" id="A0A1N7NQ46"/>
<dbReference type="Proteomes" id="UP000186141">
    <property type="component" value="Unassembled WGS sequence"/>
</dbReference>
<dbReference type="RefSeq" id="WP_076531221.1">
    <property type="nucleotide sequence ID" value="NZ_BMEH01000004.1"/>
</dbReference>
<organism evidence="1 2">
    <name type="scientific">Gemmobacter megaterium</name>
    <dbReference type="NCBI Taxonomy" id="1086013"/>
    <lineage>
        <taxon>Bacteria</taxon>
        <taxon>Pseudomonadati</taxon>
        <taxon>Pseudomonadota</taxon>
        <taxon>Alphaproteobacteria</taxon>
        <taxon>Rhodobacterales</taxon>
        <taxon>Paracoccaceae</taxon>
        <taxon>Gemmobacter</taxon>
    </lineage>
</organism>
<proteinExistence type="predicted"/>
<gene>
    <name evidence="1" type="ORF">SAMN05421774_10448</name>
</gene>
<keyword evidence="2" id="KW-1185">Reference proteome</keyword>
<dbReference type="InterPro" id="IPR025048">
    <property type="entry name" value="DUF3987"/>
</dbReference>
<evidence type="ECO:0000313" key="2">
    <source>
        <dbReference type="Proteomes" id="UP000186141"/>
    </source>
</evidence>
<dbReference type="Pfam" id="PF13148">
    <property type="entry name" value="DUF3987"/>
    <property type="match status" value="1"/>
</dbReference>
<protein>
    <submittedName>
        <fullName evidence="1">Uncharacterized protein</fullName>
    </submittedName>
</protein>
<dbReference type="STRING" id="1086013.SAMN05421774_10448"/>
<dbReference type="OrthoDB" id="5453446at2"/>
<evidence type="ECO:0000313" key="1">
    <source>
        <dbReference type="EMBL" id="SIT00412.1"/>
    </source>
</evidence>
<accession>A0A1N7NQ46</accession>
<dbReference type="EMBL" id="FTOT01000004">
    <property type="protein sequence ID" value="SIT00412.1"/>
    <property type="molecule type" value="Genomic_DNA"/>
</dbReference>
<sequence>MGRYAAPHAALAGTLLARDELAGWLQGMTRYSGGGSDRPFWLEAYGGRSYSVERMGWDPVYVDLLTVGVLGGIQPDRLRSLLMKSDDDSLLARFLPVWPNPAPIKRPSVLHDEAFIDAALGRLLSLDMPTDEEGHKRPWIVPFAEDARDLLDAFRQQVRDWEGGAEGLLLSFIGKLPGLSVRLSLVLGMMDWASGDAEEPREITIAHFGAAAHLVESYLLPMARRAYAEAAGAKGERAARRLVALIREAGLTRFTTRVVLRMEWTGLARSDDLNPALVVLEEADIIRAVENPAPAQGGRPSRLYIVNPAVHRRQE</sequence>
<reference evidence="1 2" key="1">
    <citation type="submission" date="2017-01" db="EMBL/GenBank/DDBJ databases">
        <authorList>
            <person name="Mah S.A."/>
            <person name="Swanson W.J."/>
            <person name="Moy G.W."/>
            <person name="Vacquier V.D."/>
        </authorList>
    </citation>
    <scope>NUCLEOTIDE SEQUENCE [LARGE SCALE GENOMIC DNA]</scope>
    <source>
        <strain evidence="1 2">DSM 26375</strain>
    </source>
</reference>